<feature type="transmembrane region" description="Helical" evidence="1">
    <location>
        <begin position="46"/>
        <end position="65"/>
    </location>
</feature>
<protein>
    <submittedName>
        <fullName evidence="3">Uncharacterized protein</fullName>
    </submittedName>
</protein>
<dbReference type="Proteomes" id="UP000051887">
    <property type="component" value="Unassembled WGS sequence"/>
</dbReference>
<keyword evidence="1" id="KW-0472">Membrane</keyword>
<evidence type="ECO:0000313" key="2">
    <source>
        <dbReference type="EMBL" id="CUH69543.1"/>
    </source>
</evidence>
<evidence type="ECO:0000313" key="3">
    <source>
        <dbReference type="EMBL" id="CUH72946.1"/>
    </source>
</evidence>
<dbReference type="Proteomes" id="UP000051086">
    <property type="component" value="Unassembled WGS sequence"/>
</dbReference>
<keyword evidence="4" id="KW-1185">Reference proteome</keyword>
<keyword evidence="1" id="KW-1133">Transmembrane helix</keyword>
<evidence type="ECO:0000313" key="5">
    <source>
        <dbReference type="Proteomes" id="UP000051887"/>
    </source>
</evidence>
<sequence>MDTFLTGMGDAIAQAVMLGLTLSFLAAISVGVVVRHAMLRRFTFGFWCAVFVLVSLAGFLTLLLLNP</sequence>
<dbReference type="RefSeq" id="WP_131727457.1">
    <property type="nucleotide sequence ID" value="NZ_CYSB01000040.1"/>
</dbReference>
<evidence type="ECO:0000256" key="1">
    <source>
        <dbReference type="SAM" id="Phobius"/>
    </source>
</evidence>
<organism evidence="3 5">
    <name type="scientific">Thalassovita autumnalis</name>
    <dbReference type="NCBI Taxonomy" id="2072972"/>
    <lineage>
        <taxon>Bacteria</taxon>
        <taxon>Pseudomonadati</taxon>
        <taxon>Pseudomonadota</taxon>
        <taxon>Alphaproteobacteria</taxon>
        <taxon>Rhodobacterales</taxon>
        <taxon>Roseobacteraceae</taxon>
        <taxon>Thalassovita</taxon>
    </lineage>
</organism>
<dbReference type="EMBL" id="CYSB01000040">
    <property type="protein sequence ID" value="CUH69543.1"/>
    <property type="molecule type" value="Genomic_DNA"/>
</dbReference>
<keyword evidence="1" id="KW-0812">Transmembrane</keyword>
<reference evidence="3 5" key="1">
    <citation type="submission" date="2015-09" db="EMBL/GenBank/DDBJ databases">
        <authorList>
            <consortium name="Swine Surveillance"/>
        </authorList>
    </citation>
    <scope>NUCLEOTIDE SEQUENCE [LARGE SCALE GENOMIC DNA]</scope>
    <source>
        <strain evidence="3 5">5120</strain>
    </source>
</reference>
<gene>
    <name evidence="2" type="ORF">TL5118_03508</name>
    <name evidence="3" type="ORF">TL5120_02748</name>
</gene>
<proteinExistence type="predicted"/>
<evidence type="ECO:0000313" key="4">
    <source>
        <dbReference type="Proteomes" id="UP000051086"/>
    </source>
</evidence>
<reference evidence="2 4" key="2">
    <citation type="submission" date="2015-09" db="EMBL/GenBank/DDBJ databases">
        <authorList>
            <person name="Rodrigo-Torres L."/>
            <person name="Arahal D.R."/>
        </authorList>
    </citation>
    <scope>NUCLEOTIDE SEQUENCE [LARGE SCALE GENOMIC DNA]</scope>
    <source>
        <strain evidence="2 4">CECT 5118</strain>
    </source>
</reference>
<dbReference type="EMBL" id="CYSC01000035">
    <property type="protein sequence ID" value="CUH72946.1"/>
    <property type="molecule type" value="Genomic_DNA"/>
</dbReference>
<dbReference type="AlphaFoldDB" id="A0A0P1G9U9"/>
<name>A0A0P1G9U9_9RHOB</name>
<feature type="transmembrane region" description="Helical" evidence="1">
    <location>
        <begin position="12"/>
        <end position="34"/>
    </location>
</feature>
<accession>A0A0P1G9U9</accession>